<dbReference type="Proteomes" id="UP000636800">
    <property type="component" value="Chromosome 7"/>
</dbReference>
<feature type="compositionally biased region" description="Basic and acidic residues" evidence="2">
    <location>
        <begin position="61"/>
        <end position="71"/>
    </location>
</feature>
<dbReference type="InterPro" id="IPR044303">
    <property type="entry name" value="ZAT1/4/9"/>
</dbReference>
<dbReference type="InterPro" id="IPR013087">
    <property type="entry name" value="Znf_C2H2_type"/>
</dbReference>
<feature type="domain" description="C2H2-type" evidence="3">
    <location>
        <begin position="4"/>
        <end position="26"/>
    </location>
</feature>
<evidence type="ECO:0000259" key="3">
    <source>
        <dbReference type="PROSITE" id="PS50157"/>
    </source>
</evidence>
<dbReference type="OrthoDB" id="783540at2759"/>
<reference evidence="4 5" key="1">
    <citation type="journal article" date="2020" name="Nat. Food">
        <title>A phased Vanilla planifolia genome enables genetic improvement of flavour and production.</title>
        <authorList>
            <person name="Hasing T."/>
            <person name="Tang H."/>
            <person name="Brym M."/>
            <person name="Khazi F."/>
            <person name="Huang T."/>
            <person name="Chambers A.H."/>
        </authorList>
    </citation>
    <scope>NUCLEOTIDE SEQUENCE [LARGE SCALE GENOMIC DNA]</scope>
    <source>
        <tissue evidence="4">Leaf</tissue>
    </source>
</reference>
<evidence type="ECO:0000313" key="4">
    <source>
        <dbReference type="EMBL" id="KAG0472633.1"/>
    </source>
</evidence>
<dbReference type="GO" id="GO:0006355">
    <property type="term" value="P:regulation of DNA-templated transcription"/>
    <property type="evidence" value="ECO:0007669"/>
    <property type="project" value="InterPro"/>
</dbReference>
<feature type="region of interest" description="Disordered" evidence="2">
    <location>
        <begin position="99"/>
        <end position="144"/>
    </location>
</feature>
<accession>A0A835QJF6</accession>
<keyword evidence="1" id="KW-0863">Zinc-finger</keyword>
<dbReference type="GO" id="GO:0008270">
    <property type="term" value="F:zinc ion binding"/>
    <property type="evidence" value="ECO:0007669"/>
    <property type="project" value="UniProtKB-KW"/>
</dbReference>
<sequence>MEKHACKLCHRQFSNGRALGGHMRSHVVAAAAAATKTLLPDDDSSSSTSSREAEETEVMGEEGKGLGYDLRENPKKSCRMADPEFSSIFGGSSVVQDLESETESFPRPSVINRRRPKLPRLSAAPPPPPEVHDPEPLSSVSDTTPEEDVALSLMMLSRDVWTKEDEEAELQNLDLYAEVEIEDRVELSEKPRKSTASGRSRFQCGACKKIQDVDSSEANAKEKTVHECPICFRVFGSGQALGGHKRSHLSSCSATTITVVSQPSLLFWLSSKIACLISISPRPYGRQRRAVSRLQLTISSPAALINKPEKRRKLFVSRCHSSAKPQGIDDESW</sequence>
<proteinExistence type="predicted"/>
<organism evidence="4 5">
    <name type="scientific">Vanilla planifolia</name>
    <name type="common">Vanilla</name>
    <dbReference type="NCBI Taxonomy" id="51239"/>
    <lineage>
        <taxon>Eukaryota</taxon>
        <taxon>Viridiplantae</taxon>
        <taxon>Streptophyta</taxon>
        <taxon>Embryophyta</taxon>
        <taxon>Tracheophyta</taxon>
        <taxon>Spermatophyta</taxon>
        <taxon>Magnoliopsida</taxon>
        <taxon>Liliopsida</taxon>
        <taxon>Asparagales</taxon>
        <taxon>Orchidaceae</taxon>
        <taxon>Vanilloideae</taxon>
        <taxon>Vanilleae</taxon>
        <taxon>Vanilla</taxon>
    </lineage>
</organism>
<keyword evidence="1" id="KW-0862">Zinc</keyword>
<keyword evidence="5" id="KW-1185">Reference proteome</keyword>
<dbReference type="SMART" id="SM00355">
    <property type="entry name" value="ZnF_C2H2"/>
    <property type="match status" value="2"/>
</dbReference>
<dbReference type="AlphaFoldDB" id="A0A835QJF6"/>
<keyword evidence="1" id="KW-0479">Metal-binding</keyword>
<name>A0A835QJF6_VANPL</name>
<dbReference type="PROSITE" id="PS00028">
    <property type="entry name" value="ZINC_FINGER_C2H2_1"/>
    <property type="match status" value="2"/>
</dbReference>
<evidence type="ECO:0000313" key="5">
    <source>
        <dbReference type="Proteomes" id="UP000636800"/>
    </source>
</evidence>
<protein>
    <recommendedName>
        <fullName evidence="3">C2H2-type domain-containing protein</fullName>
    </recommendedName>
</protein>
<feature type="region of interest" description="Disordered" evidence="2">
    <location>
        <begin position="38"/>
        <end position="71"/>
    </location>
</feature>
<feature type="domain" description="C2H2-type" evidence="3">
    <location>
        <begin position="226"/>
        <end position="253"/>
    </location>
</feature>
<dbReference type="Pfam" id="PF13912">
    <property type="entry name" value="zf-C2H2_6"/>
    <property type="match status" value="2"/>
</dbReference>
<evidence type="ECO:0000256" key="2">
    <source>
        <dbReference type="SAM" id="MobiDB-lite"/>
    </source>
</evidence>
<dbReference type="PROSITE" id="PS50157">
    <property type="entry name" value="ZINC_FINGER_C2H2_2"/>
    <property type="match status" value="2"/>
</dbReference>
<dbReference type="InterPro" id="IPR036236">
    <property type="entry name" value="Znf_C2H2_sf"/>
</dbReference>
<evidence type="ECO:0000256" key="1">
    <source>
        <dbReference type="PROSITE-ProRule" id="PRU00042"/>
    </source>
</evidence>
<comment type="caution">
    <text evidence="4">The sequence shown here is derived from an EMBL/GenBank/DDBJ whole genome shotgun (WGS) entry which is preliminary data.</text>
</comment>
<dbReference type="SUPFAM" id="SSF57667">
    <property type="entry name" value="beta-beta-alpha zinc fingers"/>
    <property type="match status" value="1"/>
</dbReference>
<dbReference type="EMBL" id="JADCNL010000007">
    <property type="protein sequence ID" value="KAG0472633.1"/>
    <property type="molecule type" value="Genomic_DNA"/>
</dbReference>
<dbReference type="PANTHER" id="PTHR46326:SF2">
    <property type="entry name" value="ZINC FINGER PROTEIN ZAT1-RELATED"/>
    <property type="match status" value="1"/>
</dbReference>
<gene>
    <name evidence="4" type="ORF">HPP92_014490</name>
</gene>
<dbReference type="PANTHER" id="PTHR46326">
    <property type="entry name" value="ZINC FINGER PROTEIN ZAT1-RELATED"/>
    <property type="match status" value="1"/>
</dbReference>